<dbReference type="Pfam" id="PF10238">
    <property type="entry name" value="Eapp_C"/>
    <property type="match status" value="1"/>
</dbReference>
<name>A0A448Z1T1_9STRA</name>
<evidence type="ECO:0008006" key="4">
    <source>
        <dbReference type="Google" id="ProtNLM"/>
    </source>
</evidence>
<dbReference type="AlphaFoldDB" id="A0A448Z1T1"/>
<reference evidence="2 3" key="1">
    <citation type="submission" date="2019-01" db="EMBL/GenBank/DDBJ databases">
        <authorList>
            <person name="Ferrante I. M."/>
        </authorList>
    </citation>
    <scope>NUCLEOTIDE SEQUENCE [LARGE SCALE GENOMIC DNA]</scope>
    <source>
        <strain evidence="2 3">B856</strain>
    </source>
</reference>
<feature type="compositionally biased region" description="Low complexity" evidence="1">
    <location>
        <begin position="126"/>
        <end position="163"/>
    </location>
</feature>
<protein>
    <recommendedName>
        <fullName evidence="4">E2F-associated phosphoprotein</fullName>
    </recommendedName>
</protein>
<accession>A0A448Z1T1</accession>
<feature type="region of interest" description="Disordered" evidence="1">
    <location>
        <begin position="124"/>
        <end position="165"/>
    </location>
</feature>
<dbReference type="EMBL" id="CAACVS010000075">
    <property type="protein sequence ID" value="VEU36023.1"/>
    <property type="molecule type" value="Genomic_DNA"/>
</dbReference>
<proteinExistence type="predicted"/>
<sequence>MVDALQEVPPLPAAGNAPENPRGMDGPHNIVSAGESAAGDHNDDFFSATDEDLEDDEEGRAYHRWDPSYASGASDSGAGGDRDTTGIGIGSYADLLYDENLDEEDEAYVYKHIRGGIREAVTVRTAPTKGPGPAAAADGAPVSGGETGTTRTQRPQQQQQQQRVVEMYKPRSSDAVLSCPCCFNIVCMDCQKHKRYANQYRAMFVMGIAVDWNHVLVYDEAKRALVSKAPAQGEAGGDPAGAAKPFVAAGGGEYYAVECAACGTRVAALDMRDEVYYFQGCLESSSAF</sequence>
<dbReference type="PANTHER" id="PTHR15967:SF0">
    <property type="entry name" value="E2F-ASSOCIATED PHOSPHOPROTEIN"/>
    <property type="match status" value="1"/>
</dbReference>
<feature type="region of interest" description="Disordered" evidence="1">
    <location>
        <begin position="1"/>
        <end position="82"/>
    </location>
</feature>
<keyword evidence="3" id="KW-1185">Reference proteome</keyword>
<organism evidence="2 3">
    <name type="scientific">Pseudo-nitzschia multistriata</name>
    <dbReference type="NCBI Taxonomy" id="183589"/>
    <lineage>
        <taxon>Eukaryota</taxon>
        <taxon>Sar</taxon>
        <taxon>Stramenopiles</taxon>
        <taxon>Ochrophyta</taxon>
        <taxon>Bacillariophyta</taxon>
        <taxon>Bacillariophyceae</taxon>
        <taxon>Bacillariophycidae</taxon>
        <taxon>Bacillariales</taxon>
        <taxon>Bacillariaceae</taxon>
        <taxon>Pseudo-nitzschia</taxon>
    </lineage>
</organism>
<dbReference type="PANTHER" id="PTHR15967">
    <property type="entry name" value="E2F-ASSOCIATED PHOSPHOPROTEIN"/>
    <property type="match status" value="1"/>
</dbReference>
<dbReference type="Proteomes" id="UP000291116">
    <property type="component" value="Unassembled WGS sequence"/>
</dbReference>
<evidence type="ECO:0000313" key="3">
    <source>
        <dbReference type="Proteomes" id="UP000291116"/>
    </source>
</evidence>
<feature type="compositionally biased region" description="Acidic residues" evidence="1">
    <location>
        <begin position="49"/>
        <end position="58"/>
    </location>
</feature>
<dbReference type="OrthoDB" id="122464at2759"/>
<dbReference type="InterPro" id="IPR019370">
    <property type="entry name" value="E2F-assoc_phosphoprotein"/>
</dbReference>
<gene>
    <name evidence="2" type="ORF">PSNMU_V1.4_AUG-EV-PASAV3_0027700</name>
</gene>
<evidence type="ECO:0000313" key="2">
    <source>
        <dbReference type="EMBL" id="VEU36023.1"/>
    </source>
</evidence>
<dbReference type="GO" id="GO:0005634">
    <property type="term" value="C:nucleus"/>
    <property type="evidence" value="ECO:0007669"/>
    <property type="project" value="TreeGrafter"/>
</dbReference>
<evidence type="ECO:0000256" key="1">
    <source>
        <dbReference type="SAM" id="MobiDB-lite"/>
    </source>
</evidence>